<dbReference type="RefSeq" id="WP_118862269.1">
    <property type="nucleotide sequence ID" value="NZ_QWLV01000001.1"/>
</dbReference>
<evidence type="ECO:0000313" key="2">
    <source>
        <dbReference type="Proteomes" id="UP000266693"/>
    </source>
</evidence>
<organism evidence="1 2">
    <name type="scientific">Sphingomonas gilva</name>
    <dbReference type="NCBI Taxonomy" id="2305907"/>
    <lineage>
        <taxon>Bacteria</taxon>
        <taxon>Pseudomonadati</taxon>
        <taxon>Pseudomonadota</taxon>
        <taxon>Alphaproteobacteria</taxon>
        <taxon>Sphingomonadales</taxon>
        <taxon>Sphingomonadaceae</taxon>
        <taxon>Sphingomonas</taxon>
    </lineage>
</organism>
<proteinExistence type="predicted"/>
<gene>
    <name evidence="1" type="ORF">D1610_00960</name>
</gene>
<comment type="caution">
    <text evidence="1">The sequence shown here is derived from an EMBL/GenBank/DDBJ whole genome shotgun (WGS) entry which is preliminary data.</text>
</comment>
<accession>A0A396RTN4</accession>
<keyword evidence="2" id="KW-1185">Reference proteome</keyword>
<sequence>MGIEDQRLAARTEMCARIDMIARGVMHLSPGRLAEELDGIRRTADRHGMAPVLGVVHALDLALARGEHGPMVLSWLDTLRDACDCDRIDAAASEAFAAQLSVRLG</sequence>
<name>A0A396RTN4_9SPHN</name>
<dbReference type="AlphaFoldDB" id="A0A396RTN4"/>
<dbReference type="OrthoDB" id="7583078at2"/>
<dbReference type="Proteomes" id="UP000266693">
    <property type="component" value="Unassembled WGS sequence"/>
</dbReference>
<reference evidence="1 2" key="1">
    <citation type="submission" date="2018-08" db="EMBL/GenBank/DDBJ databases">
        <title>The multiple taxonomic identification of Sphingomonas gilva.</title>
        <authorList>
            <person name="Zhu D."/>
            <person name="Zheng S."/>
        </authorList>
    </citation>
    <scope>NUCLEOTIDE SEQUENCE [LARGE SCALE GENOMIC DNA]</scope>
    <source>
        <strain evidence="1 2">ZDH117</strain>
    </source>
</reference>
<dbReference type="EMBL" id="QWLV01000001">
    <property type="protein sequence ID" value="RHW18762.1"/>
    <property type="molecule type" value="Genomic_DNA"/>
</dbReference>
<evidence type="ECO:0000313" key="1">
    <source>
        <dbReference type="EMBL" id="RHW18762.1"/>
    </source>
</evidence>
<protein>
    <submittedName>
        <fullName evidence="1">Uncharacterized protein</fullName>
    </submittedName>
</protein>